<protein>
    <recommendedName>
        <fullName evidence="7">AP2/ERF domain-containing protein</fullName>
    </recommendedName>
</protein>
<sequence length="300" mass="32431">MTPPVPGQIYTPVRSNGSNLHKKNSDQFSTTQLAMAIGAPGSHQPNNEAANILENVWATIMTESATPASSTAASSEVGEEKPEAILQRLPSLGRWISMGAEEWDELLLSGTALTSDASGELLVASPAASQEDRHDRRGSSKAVACRSYRGVRRRPWGKFAAEIRDTRRKGARVWLGTFTTAEEAALAYDKAALRMRGPRAHLNFPLDVVQRELAGNGGVEASRVLRRRRRRGSNAADPRSHGSVSSTGGCDDQTLVSFACGKKDQGTSMAVQERSMSDPGAVIEFEDIGGEYWDYLFAPL</sequence>
<evidence type="ECO:0000256" key="6">
    <source>
        <dbReference type="SAM" id="MobiDB-lite"/>
    </source>
</evidence>
<dbReference type="Gene3D" id="3.30.730.10">
    <property type="entry name" value="AP2/ERF domain"/>
    <property type="match status" value="1"/>
</dbReference>
<feature type="region of interest" description="Disordered" evidence="6">
    <location>
        <begin position="1"/>
        <end position="24"/>
    </location>
</feature>
<evidence type="ECO:0000256" key="4">
    <source>
        <dbReference type="ARBA" id="ARBA00023163"/>
    </source>
</evidence>
<comment type="caution">
    <text evidence="8">The sequence shown here is derived from an EMBL/GenBank/DDBJ whole genome shotgun (WGS) entry which is preliminary data.</text>
</comment>
<keyword evidence="5" id="KW-0539">Nucleus</keyword>
<dbReference type="InterPro" id="IPR044808">
    <property type="entry name" value="ERF_plant"/>
</dbReference>
<dbReference type="AlphaFoldDB" id="A0A8T0UMP4"/>
<comment type="subcellular location">
    <subcellularLocation>
        <location evidence="1">Nucleus</location>
    </subcellularLocation>
</comment>
<dbReference type="SMART" id="SM00380">
    <property type="entry name" value="AP2"/>
    <property type="match status" value="1"/>
</dbReference>
<dbReference type="FunFam" id="3.30.730.10:FF:000001">
    <property type="entry name" value="Ethylene-responsive transcription factor 2"/>
    <property type="match status" value="1"/>
</dbReference>
<feature type="domain" description="AP2/ERF" evidence="7">
    <location>
        <begin position="147"/>
        <end position="205"/>
    </location>
</feature>
<evidence type="ECO:0000313" key="9">
    <source>
        <dbReference type="Proteomes" id="UP000823388"/>
    </source>
</evidence>
<evidence type="ECO:0000256" key="2">
    <source>
        <dbReference type="ARBA" id="ARBA00023015"/>
    </source>
</evidence>
<gene>
    <name evidence="8" type="ORF">PVAP13_3KG435700</name>
</gene>
<accession>A0A8T0UMP4</accession>
<dbReference type="CDD" id="cd00018">
    <property type="entry name" value="AP2"/>
    <property type="match status" value="1"/>
</dbReference>
<feature type="region of interest" description="Disordered" evidence="6">
    <location>
        <begin position="228"/>
        <end position="248"/>
    </location>
</feature>
<keyword evidence="4" id="KW-0804">Transcription</keyword>
<dbReference type="InterPro" id="IPR016177">
    <property type="entry name" value="DNA-bd_dom_sf"/>
</dbReference>
<evidence type="ECO:0000259" key="7">
    <source>
        <dbReference type="PROSITE" id="PS51032"/>
    </source>
</evidence>
<dbReference type="SUPFAM" id="SSF54171">
    <property type="entry name" value="DNA-binding domain"/>
    <property type="match status" value="1"/>
</dbReference>
<dbReference type="PRINTS" id="PR00367">
    <property type="entry name" value="ETHRSPELEMNT"/>
</dbReference>
<organism evidence="8 9">
    <name type="scientific">Panicum virgatum</name>
    <name type="common">Blackwell switchgrass</name>
    <dbReference type="NCBI Taxonomy" id="38727"/>
    <lineage>
        <taxon>Eukaryota</taxon>
        <taxon>Viridiplantae</taxon>
        <taxon>Streptophyta</taxon>
        <taxon>Embryophyta</taxon>
        <taxon>Tracheophyta</taxon>
        <taxon>Spermatophyta</taxon>
        <taxon>Magnoliopsida</taxon>
        <taxon>Liliopsida</taxon>
        <taxon>Poales</taxon>
        <taxon>Poaceae</taxon>
        <taxon>PACMAD clade</taxon>
        <taxon>Panicoideae</taxon>
        <taxon>Panicodae</taxon>
        <taxon>Paniceae</taxon>
        <taxon>Panicinae</taxon>
        <taxon>Panicum</taxon>
        <taxon>Panicum sect. Hiantes</taxon>
    </lineage>
</organism>
<evidence type="ECO:0000256" key="1">
    <source>
        <dbReference type="ARBA" id="ARBA00004123"/>
    </source>
</evidence>
<evidence type="ECO:0000256" key="5">
    <source>
        <dbReference type="ARBA" id="ARBA00023242"/>
    </source>
</evidence>
<proteinExistence type="predicted"/>
<keyword evidence="9" id="KW-1185">Reference proteome</keyword>
<dbReference type="GO" id="GO:0009873">
    <property type="term" value="P:ethylene-activated signaling pathway"/>
    <property type="evidence" value="ECO:0007669"/>
    <property type="project" value="InterPro"/>
</dbReference>
<keyword evidence="3" id="KW-0238">DNA-binding</keyword>
<evidence type="ECO:0000313" key="8">
    <source>
        <dbReference type="EMBL" id="KAG2625752.1"/>
    </source>
</evidence>
<dbReference type="GO" id="GO:0003700">
    <property type="term" value="F:DNA-binding transcription factor activity"/>
    <property type="evidence" value="ECO:0007669"/>
    <property type="project" value="InterPro"/>
</dbReference>
<dbReference type="GO" id="GO:0003677">
    <property type="term" value="F:DNA binding"/>
    <property type="evidence" value="ECO:0007669"/>
    <property type="project" value="UniProtKB-KW"/>
</dbReference>
<dbReference type="EMBL" id="CM029041">
    <property type="protein sequence ID" value="KAG2625752.1"/>
    <property type="molecule type" value="Genomic_DNA"/>
</dbReference>
<reference evidence="8 9" key="1">
    <citation type="submission" date="2020-05" db="EMBL/GenBank/DDBJ databases">
        <title>WGS assembly of Panicum virgatum.</title>
        <authorList>
            <person name="Lovell J.T."/>
            <person name="Jenkins J."/>
            <person name="Shu S."/>
            <person name="Juenger T.E."/>
            <person name="Schmutz J."/>
        </authorList>
    </citation>
    <scope>NUCLEOTIDE SEQUENCE [LARGE SCALE GENOMIC DNA]</scope>
    <source>
        <strain evidence="9">cv. AP13</strain>
    </source>
</reference>
<dbReference type="InterPro" id="IPR036955">
    <property type="entry name" value="AP2/ERF_dom_sf"/>
</dbReference>
<dbReference type="Proteomes" id="UP000823388">
    <property type="component" value="Chromosome 3K"/>
</dbReference>
<dbReference type="InterPro" id="IPR001471">
    <property type="entry name" value="AP2/ERF_dom"/>
</dbReference>
<dbReference type="PANTHER" id="PTHR31190">
    <property type="entry name" value="DNA-BINDING DOMAIN"/>
    <property type="match status" value="1"/>
</dbReference>
<dbReference type="GO" id="GO:0005634">
    <property type="term" value="C:nucleus"/>
    <property type="evidence" value="ECO:0007669"/>
    <property type="project" value="UniProtKB-SubCell"/>
</dbReference>
<keyword evidence="2" id="KW-0805">Transcription regulation</keyword>
<evidence type="ECO:0000256" key="3">
    <source>
        <dbReference type="ARBA" id="ARBA00023125"/>
    </source>
</evidence>
<dbReference type="PROSITE" id="PS51032">
    <property type="entry name" value="AP2_ERF"/>
    <property type="match status" value="1"/>
</dbReference>
<dbReference type="PANTHER" id="PTHR31190:SF463">
    <property type="entry name" value="AP2_ERF DOMAIN-CONTAINING PROTEIN"/>
    <property type="match status" value="1"/>
</dbReference>
<name>A0A8T0UMP4_PANVG</name>
<dbReference type="Pfam" id="PF00847">
    <property type="entry name" value="AP2"/>
    <property type="match status" value="1"/>
</dbReference>